<comment type="subcellular location">
    <subcellularLocation>
        <location evidence="11">Cell membrane</location>
        <topology evidence="11">Peripheral membrane protein</topology>
    </subcellularLocation>
    <subcellularLocation>
        <location evidence="1">Membrane</location>
        <topology evidence="1">Peripheral membrane protein</topology>
    </subcellularLocation>
</comment>
<dbReference type="CDD" id="cd18110">
    <property type="entry name" value="ATP-synt_F1_beta_C"/>
    <property type="match status" value="1"/>
</dbReference>
<keyword evidence="6 11" id="KW-1278">Translocase</keyword>
<dbReference type="Gene3D" id="1.10.1140.10">
    <property type="entry name" value="Bovine Mitochondrial F1-atpase, Atp Synthase Beta Chain, Chain D, domain 3"/>
    <property type="match status" value="1"/>
</dbReference>
<dbReference type="CDD" id="cd01133">
    <property type="entry name" value="F1-ATPase_beta_CD"/>
    <property type="match status" value="1"/>
</dbReference>
<evidence type="ECO:0000256" key="7">
    <source>
        <dbReference type="ARBA" id="ARBA00023065"/>
    </source>
</evidence>
<organism evidence="13">
    <name type="scientific">candidate division WOR-3 bacterium</name>
    <dbReference type="NCBI Taxonomy" id="2052148"/>
    <lineage>
        <taxon>Bacteria</taxon>
        <taxon>Bacteria division WOR-3</taxon>
    </lineage>
</organism>
<dbReference type="GO" id="GO:0005886">
    <property type="term" value="C:plasma membrane"/>
    <property type="evidence" value="ECO:0007669"/>
    <property type="project" value="UniProtKB-SubCell"/>
</dbReference>
<keyword evidence="3 11" id="KW-0813">Transport</keyword>
<dbReference type="InterPro" id="IPR000194">
    <property type="entry name" value="ATPase_F1/V1/A1_a/bsu_nucl-bd"/>
</dbReference>
<dbReference type="InterPro" id="IPR005722">
    <property type="entry name" value="ATP_synth_F1_bsu"/>
</dbReference>
<dbReference type="SUPFAM" id="SSF52540">
    <property type="entry name" value="P-loop containing nucleoside triphosphate hydrolases"/>
    <property type="match status" value="1"/>
</dbReference>
<dbReference type="FunFam" id="3.40.50.300:FF:000004">
    <property type="entry name" value="ATP synthase subunit beta"/>
    <property type="match status" value="1"/>
</dbReference>
<reference evidence="13" key="1">
    <citation type="journal article" date="2020" name="mSystems">
        <title>Genome- and Community-Level Interaction Insights into Carbon Utilization and Element Cycling Functions of Hydrothermarchaeota in Hydrothermal Sediment.</title>
        <authorList>
            <person name="Zhou Z."/>
            <person name="Liu Y."/>
            <person name="Xu W."/>
            <person name="Pan J."/>
            <person name="Luo Z.H."/>
            <person name="Li M."/>
        </authorList>
    </citation>
    <scope>NUCLEOTIDE SEQUENCE [LARGE SCALE GENOMIC DNA]</scope>
    <source>
        <strain evidence="13">SpSt-258</strain>
    </source>
</reference>
<evidence type="ECO:0000256" key="11">
    <source>
        <dbReference type="HAMAP-Rule" id="MF_01347"/>
    </source>
</evidence>
<dbReference type="CDD" id="cd18115">
    <property type="entry name" value="ATP-synt_F1_beta_N"/>
    <property type="match status" value="1"/>
</dbReference>
<dbReference type="PROSITE" id="PS00152">
    <property type="entry name" value="ATPASE_ALPHA_BETA"/>
    <property type="match status" value="1"/>
</dbReference>
<gene>
    <name evidence="11 13" type="primary">atpD</name>
    <name evidence="13" type="ORF">ENP86_09855</name>
</gene>
<dbReference type="Pfam" id="PF00006">
    <property type="entry name" value="ATP-synt_ab"/>
    <property type="match status" value="1"/>
</dbReference>
<dbReference type="PANTHER" id="PTHR15184">
    <property type="entry name" value="ATP SYNTHASE"/>
    <property type="match status" value="1"/>
</dbReference>
<dbReference type="FunFam" id="1.10.1140.10:FF:000001">
    <property type="entry name" value="ATP synthase subunit beta"/>
    <property type="match status" value="1"/>
</dbReference>
<keyword evidence="4 11" id="KW-0547">Nucleotide-binding</keyword>
<keyword evidence="9 11" id="KW-0139">CF(1)</keyword>
<dbReference type="GO" id="GO:0046933">
    <property type="term" value="F:proton-transporting ATP synthase activity, rotational mechanism"/>
    <property type="evidence" value="ECO:0007669"/>
    <property type="project" value="UniProtKB-UniRule"/>
</dbReference>
<evidence type="ECO:0000256" key="2">
    <source>
        <dbReference type="ARBA" id="ARBA00008936"/>
    </source>
</evidence>
<proteinExistence type="inferred from homology"/>
<dbReference type="Pfam" id="PF22919">
    <property type="entry name" value="ATP-synt_VA_C"/>
    <property type="match status" value="1"/>
</dbReference>
<dbReference type="InterPro" id="IPR004100">
    <property type="entry name" value="ATPase_F1/V1/A1_a/bsu_N"/>
</dbReference>
<evidence type="ECO:0000259" key="12">
    <source>
        <dbReference type="SMART" id="SM00382"/>
    </source>
</evidence>
<dbReference type="Gene3D" id="2.40.10.170">
    <property type="match status" value="1"/>
</dbReference>
<evidence type="ECO:0000256" key="1">
    <source>
        <dbReference type="ARBA" id="ARBA00004170"/>
    </source>
</evidence>
<evidence type="ECO:0000256" key="9">
    <source>
        <dbReference type="ARBA" id="ARBA00023196"/>
    </source>
</evidence>
<evidence type="ECO:0000256" key="4">
    <source>
        <dbReference type="ARBA" id="ARBA00022741"/>
    </source>
</evidence>
<dbReference type="GO" id="GO:0005524">
    <property type="term" value="F:ATP binding"/>
    <property type="evidence" value="ECO:0007669"/>
    <property type="project" value="UniProtKB-UniRule"/>
</dbReference>
<dbReference type="InterPro" id="IPR036121">
    <property type="entry name" value="ATPase_F1/V1/A1_a/bsu_N_sf"/>
</dbReference>
<evidence type="ECO:0000256" key="3">
    <source>
        <dbReference type="ARBA" id="ARBA00022448"/>
    </source>
</evidence>
<dbReference type="GO" id="GO:0045259">
    <property type="term" value="C:proton-transporting ATP synthase complex"/>
    <property type="evidence" value="ECO:0007669"/>
    <property type="project" value="UniProtKB-KW"/>
</dbReference>
<evidence type="ECO:0000256" key="10">
    <source>
        <dbReference type="ARBA" id="ARBA00023310"/>
    </source>
</evidence>
<dbReference type="PRINTS" id="PR00364">
    <property type="entry name" value="DISEASERSIST"/>
</dbReference>
<dbReference type="InterPro" id="IPR055190">
    <property type="entry name" value="ATP-synt_VA_C"/>
</dbReference>
<comment type="catalytic activity">
    <reaction evidence="11">
        <text>ATP + H2O + 4 H(+)(in) = ADP + phosphate + 5 H(+)(out)</text>
        <dbReference type="Rhea" id="RHEA:57720"/>
        <dbReference type="ChEBI" id="CHEBI:15377"/>
        <dbReference type="ChEBI" id="CHEBI:15378"/>
        <dbReference type="ChEBI" id="CHEBI:30616"/>
        <dbReference type="ChEBI" id="CHEBI:43474"/>
        <dbReference type="ChEBI" id="CHEBI:456216"/>
        <dbReference type="EC" id="7.1.2.2"/>
    </reaction>
</comment>
<comment type="caution">
    <text evidence="13">The sequence shown here is derived from an EMBL/GenBank/DDBJ whole genome shotgun (WGS) entry which is preliminary data.</text>
</comment>
<dbReference type="InterPro" id="IPR027417">
    <property type="entry name" value="P-loop_NTPase"/>
</dbReference>
<keyword evidence="7 11" id="KW-0406">Ion transport</keyword>
<keyword evidence="11" id="KW-0375">Hydrogen ion transport</keyword>
<dbReference type="NCBIfam" id="TIGR01039">
    <property type="entry name" value="atpD"/>
    <property type="match status" value="1"/>
</dbReference>
<dbReference type="HAMAP" id="MF_01347">
    <property type="entry name" value="ATP_synth_beta_bact"/>
    <property type="match status" value="1"/>
</dbReference>
<feature type="binding site" evidence="11">
    <location>
        <begin position="149"/>
        <end position="156"/>
    </location>
    <ligand>
        <name>ATP</name>
        <dbReference type="ChEBI" id="CHEBI:30616"/>
    </ligand>
</feature>
<dbReference type="InterPro" id="IPR024034">
    <property type="entry name" value="ATPase_F1/V1_b/a_C"/>
</dbReference>
<dbReference type="PANTHER" id="PTHR15184:SF71">
    <property type="entry name" value="ATP SYNTHASE SUBUNIT BETA, MITOCHONDRIAL"/>
    <property type="match status" value="1"/>
</dbReference>
<keyword evidence="8 11" id="KW-0472">Membrane</keyword>
<feature type="domain" description="AAA+ ATPase" evidence="12">
    <location>
        <begin position="141"/>
        <end position="327"/>
    </location>
</feature>
<comment type="similarity">
    <text evidence="2 11">Belongs to the ATPase alpha/beta chains family.</text>
</comment>
<dbReference type="Gene3D" id="3.40.50.300">
    <property type="entry name" value="P-loop containing nucleotide triphosphate hydrolases"/>
    <property type="match status" value="1"/>
</dbReference>
<dbReference type="Pfam" id="PF02874">
    <property type="entry name" value="ATP-synt_ab_N"/>
    <property type="match status" value="1"/>
</dbReference>
<dbReference type="SUPFAM" id="SSF50615">
    <property type="entry name" value="N-terminal domain of alpha and beta subunits of F1 ATP synthase"/>
    <property type="match status" value="1"/>
</dbReference>
<dbReference type="InterPro" id="IPR003593">
    <property type="entry name" value="AAA+_ATPase"/>
</dbReference>
<dbReference type="EC" id="7.1.2.2" evidence="11"/>
<name>A0A7V1EIK9_UNCW3</name>
<comment type="function">
    <text evidence="11">Produces ATP from ADP in the presence of a proton gradient across the membrane. The catalytic sites are hosted primarily by the beta subunits.</text>
</comment>
<keyword evidence="5 11" id="KW-0067">ATP-binding</keyword>
<dbReference type="InterPro" id="IPR020003">
    <property type="entry name" value="ATPase_a/bsu_AS"/>
</dbReference>
<keyword evidence="11" id="KW-1003">Cell membrane</keyword>
<dbReference type="InterPro" id="IPR050053">
    <property type="entry name" value="ATPase_alpha/beta_chains"/>
</dbReference>
<accession>A0A7V1EIK9</accession>
<dbReference type="SUPFAM" id="SSF47917">
    <property type="entry name" value="C-terminal domain of alpha and beta subunits of F1 ATP synthase"/>
    <property type="match status" value="1"/>
</dbReference>
<dbReference type="AlphaFoldDB" id="A0A7V1EIK9"/>
<dbReference type="SMART" id="SM00382">
    <property type="entry name" value="AAA"/>
    <property type="match status" value="1"/>
</dbReference>
<evidence type="ECO:0000313" key="13">
    <source>
        <dbReference type="EMBL" id="HDY59834.1"/>
    </source>
</evidence>
<evidence type="ECO:0000256" key="6">
    <source>
        <dbReference type="ARBA" id="ARBA00022967"/>
    </source>
</evidence>
<sequence length="452" mass="49307">MNKGRVLQIMGPVVDVEFTEKLPEIYGALKLTLKDGDLIFEVQQHLGYNVVRTVAMGPTDGVARGMEVIDLGEPITVPVGPETLGRLFNVLGEPIDEKGPVDGKLRRPIHCKPPAFKEQSTKVEILETGIKVIDLIAPIMKGGKVGLFGGAGVGKTVVVMELIRNIAIEHGGVSVFAGIGERTREGNELYNEMNRSGVINKTVLVFGQMNEPPGVRARIGLTALSMAEYFRDVEHKDVLLFIDNIYRFTMAGSEVSALLGRIPSAVGYQPTLATEMGELQERITSTKHGSITSVQAVYVPADDLTDPAPATTFGHLDSTIVLSRPIAELGIYPAVDPLDSTSTILDPRFVGEEHYSVARGVQRVLQRYKDLQDVIAILGFEELSEEDKLTVTRARKIQKFLSQPFFVAETFTGRPGQYVPLKETIKAFKAILEGACDEIPEQSLYMCGGLAL</sequence>
<keyword evidence="10 11" id="KW-0066">ATP synthesis</keyword>
<evidence type="ECO:0000256" key="5">
    <source>
        <dbReference type="ARBA" id="ARBA00022840"/>
    </source>
</evidence>
<dbReference type="EMBL" id="DSKY01000022">
    <property type="protein sequence ID" value="HDY59834.1"/>
    <property type="molecule type" value="Genomic_DNA"/>
</dbReference>
<protein>
    <recommendedName>
        <fullName evidence="11">ATP synthase subunit beta</fullName>
        <ecNumber evidence="11">7.1.2.2</ecNumber>
    </recommendedName>
    <alternativeName>
        <fullName evidence="11">ATP synthase F1 sector subunit beta</fullName>
    </alternativeName>
    <alternativeName>
        <fullName evidence="11">F-ATPase subunit beta</fullName>
    </alternativeName>
</protein>
<evidence type="ECO:0000256" key="8">
    <source>
        <dbReference type="ARBA" id="ARBA00023136"/>
    </source>
</evidence>